<proteinExistence type="predicted"/>
<accession>A0A0E9TE88</accession>
<reference evidence="1" key="1">
    <citation type="submission" date="2014-11" db="EMBL/GenBank/DDBJ databases">
        <authorList>
            <person name="Amaro Gonzalez C."/>
        </authorList>
    </citation>
    <scope>NUCLEOTIDE SEQUENCE</scope>
</reference>
<dbReference type="EMBL" id="GBXM01057524">
    <property type="protein sequence ID" value="JAH51053.1"/>
    <property type="molecule type" value="Transcribed_RNA"/>
</dbReference>
<evidence type="ECO:0000313" key="1">
    <source>
        <dbReference type="EMBL" id="JAH51053.1"/>
    </source>
</evidence>
<protein>
    <submittedName>
        <fullName evidence="1">Uncharacterized protein</fullName>
    </submittedName>
</protein>
<dbReference type="AlphaFoldDB" id="A0A0E9TE88"/>
<reference evidence="1" key="2">
    <citation type="journal article" date="2015" name="Fish Shellfish Immunol.">
        <title>Early steps in the European eel (Anguilla anguilla)-Vibrio vulnificus interaction in the gills: Role of the RtxA13 toxin.</title>
        <authorList>
            <person name="Callol A."/>
            <person name="Pajuelo D."/>
            <person name="Ebbesson L."/>
            <person name="Teles M."/>
            <person name="MacKenzie S."/>
            <person name="Amaro C."/>
        </authorList>
    </citation>
    <scope>NUCLEOTIDE SEQUENCE</scope>
</reference>
<name>A0A0E9TE88_ANGAN</name>
<organism evidence="1">
    <name type="scientific">Anguilla anguilla</name>
    <name type="common">European freshwater eel</name>
    <name type="synonym">Muraena anguilla</name>
    <dbReference type="NCBI Taxonomy" id="7936"/>
    <lineage>
        <taxon>Eukaryota</taxon>
        <taxon>Metazoa</taxon>
        <taxon>Chordata</taxon>
        <taxon>Craniata</taxon>
        <taxon>Vertebrata</taxon>
        <taxon>Euteleostomi</taxon>
        <taxon>Actinopterygii</taxon>
        <taxon>Neopterygii</taxon>
        <taxon>Teleostei</taxon>
        <taxon>Anguilliformes</taxon>
        <taxon>Anguillidae</taxon>
        <taxon>Anguilla</taxon>
    </lineage>
</organism>
<sequence>MVISHLLLNSANWDPQLRDTVNLRNRKIGTDCTF</sequence>